<evidence type="ECO:0000313" key="2">
    <source>
        <dbReference type="Proteomes" id="UP000034163"/>
    </source>
</evidence>
<gene>
    <name evidence="1" type="ORF">UU72_C0001G0074</name>
</gene>
<reference evidence="1 2" key="1">
    <citation type="journal article" date="2015" name="Nature">
        <title>rRNA introns, odd ribosomes, and small enigmatic genomes across a large radiation of phyla.</title>
        <authorList>
            <person name="Brown C.T."/>
            <person name="Hug L.A."/>
            <person name="Thomas B.C."/>
            <person name="Sharon I."/>
            <person name="Castelle C.J."/>
            <person name="Singh A."/>
            <person name="Wilkins M.J."/>
            <person name="Williams K.H."/>
            <person name="Banfield J.F."/>
        </authorList>
    </citation>
    <scope>NUCLEOTIDE SEQUENCE [LARGE SCALE GENOMIC DNA]</scope>
</reference>
<protein>
    <submittedName>
        <fullName evidence="1">Uncharacterized protein</fullName>
    </submittedName>
</protein>
<comment type="caution">
    <text evidence="1">The sequence shown here is derived from an EMBL/GenBank/DDBJ whole genome shotgun (WGS) entry which is preliminary data.</text>
</comment>
<name>A0A0G0WXY9_UNCKA</name>
<evidence type="ECO:0000313" key="1">
    <source>
        <dbReference type="EMBL" id="KKS17590.1"/>
    </source>
</evidence>
<sequence>MHKLRKFSSGIIVSLVVFFGLLMLPRLVAHAATLTTGSLSISDSRPSTASVTYTATFSNVSNSAIKCIQMQFDTQSDGAGSAPTGMVTSGATYNAAGSDYVPDVQSWTAASSTAGLVKITNATGETAAGGTGIVVLTGITNGSTAETSYFMILTTFTDDACTGGNEVDTGTVKFIYTTGQLVSLTIDPSLTFTVDAVADTETVNGEDLTITTTDGTIPFTGVTVSANGVGAHLLTVNTNAGGGYTVYTRYTAALTNVASDTITDHTGTNAQPSSFPSVGTEAFGYTTTDTTLTATGDGADRFTTPANQWAAFTTGNLEVAYSAGPVSNEETTIGYQVGVAGATEAGVYNTTIILTATPTY</sequence>
<dbReference type="EMBL" id="LCBS01000001">
    <property type="protein sequence ID" value="KKS17590.1"/>
    <property type="molecule type" value="Genomic_DNA"/>
</dbReference>
<dbReference type="Proteomes" id="UP000034163">
    <property type="component" value="Unassembled WGS sequence"/>
</dbReference>
<accession>A0A0G0WXY9</accession>
<dbReference type="AlphaFoldDB" id="A0A0G0WXY9"/>
<organism evidence="1 2">
    <name type="scientific">candidate division WWE3 bacterium GW2011_GWB1_41_6</name>
    <dbReference type="NCBI Taxonomy" id="1619112"/>
    <lineage>
        <taxon>Bacteria</taxon>
        <taxon>Katanobacteria</taxon>
    </lineage>
</organism>
<proteinExistence type="predicted"/>